<evidence type="ECO:0000259" key="11">
    <source>
        <dbReference type="PROSITE" id="PS50929"/>
    </source>
</evidence>
<comment type="caution">
    <text evidence="12">The sequence shown here is derived from an EMBL/GenBank/DDBJ whole genome shotgun (WGS) entry which is preliminary data.</text>
</comment>
<dbReference type="EMBL" id="JACHIA010000004">
    <property type="protein sequence ID" value="MBB6070454.1"/>
    <property type="molecule type" value="Genomic_DNA"/>
</dbReference>
<dbReference type="InterPro" id="IPR003593">
    <property type="entry name" value="AAA+_ATPase"/>
</dbReference>
<dbReference type="Proteomes" id="UP000582837">
    <property type="component" value="Unassembled WGS sequence"/>
</dbReference>
<dbReference type="SUPFAM" id="SSF90123">
    <property type="entry name" value="ABC transporter transmembrane region"/>
    <property type="match status" value="1"/>
</dbReference>
<evidence type="ECO:0000256" key="2">
    <source>
        <dbReference type="ARBA" id="ARBA00022448"/>
    </source>
</evidence>
<reference evidence="12 13" key="1">
    <citation type="submission" date="2020-08" db="EMBL/GenBank/DDBJ databases">
        <title>Genomic Encyclopedia of Type Strains, Phase IV (KMG-IV): sequencing the most valuable type-strain genomes for metagenomic binning, comparative biology and taxonomic classification.</title>
        <authorList>
            <person name="Goeker M."/>
        </authorList>
    </citation>
    <scope>NUCLEOTIDE SEQUENCE [LARGE SCALE GENOMIC DNA]</scope>
    <source>
        <strain evidence="12 13">DSM 29007</strain>
    </source>
</reference>
<dbReference type="AlphaFoldDB" id="A0A841GXH9"/>
<keyword evidence="7 9" id="KW-1133">Transmembrane helix</keyword>
<dbReference type="GO" id="GO:0005886">
    <property type="term" value="C:plasma membrane"/>
    <property type="evidence" value="ECO:0007669"/>
    <property type="project" value="UniProtKB-SubCell"/>
</dbReference>
<name>A0A841GXH9_9BACT</name>
<evidence type="ECO:0000256" key="4">
    <source>
        <dbReference type="ARBA" id="ARBA00022692"/>
    </source>
</evidence>
<feature type="domain" description="ABC transporter" evidence="10">
    <location>
        <begin position="353"/>
        <end position="587"/>
    </location>
</feature>
<dbReference type="RefSeq" id="WP_170040257.1">
    <property type="nucleotide sequence ID" value="NZ_JABDTL010000002.1"/>
</dbReference>
<dbReference type="Pfam" id="PF00005">
    <property type="entry name" value="ABC_tran"/>
    <property type="match status" value="1"/>
</dbReference>
<dbReference type="PANTHER" id="PTHR43394">
    <property type="entry name" value="ATP-DEPENDENT PERMEASE MDL1, MITOCHONDRIAL"/>
    <property type="match status" value="1"/>
</dbReference>
<keyword evidence="2" id="KW-0813">Transport</keyword>
<proteinExistence type="predicted"/>
<dbReference type="PROSITE" id="PS50929">
    <property type="entry name" value="ABC_TM1F"/>
    <property type="match status" value="1"/>
</dbReference>
<dbReference type="Pfam" id="PF00664">
    <property type="entry name" value="ABC_membrane"/>
    <property type="match status" value="1"/>
</dbReference>
<keyword evidence="13" id="KW-1185">Reference proteome</keyword>
<dbReference type="GO" id="GO:0016887">
    <property type="term" value="F:ATP hydrolysis activity"/>
    <property type="evidence" value="ECO:0007669"/>
    <property type="project" value="InterPro"/>
</dbReference>
<feature type="domain" description="ABC transmembrane type-1" evidence="11">
    <location>
        <begin position="36"/>
        <end position="315"/>
    </location>
</feature>
<dbReference type="InterPro" id="IPR017871">
    <property type="entry name" value="ABC_transporter-like_CS"/>
</dbReference>
<organism evidence="12 13">
    <name type="scientific">Longimicrobium terrae</name>
    <dbReference type="NCBI Taxonomy" id="1639882"/>
    <lineage>
        <taxon>Bacteria</taxon>
        <taxon>Pseudomonadati</taxon>
        <taxon>Gemmatimonadota</taxon>
        <taxon>Longimicrobiia</taxon>
        <taxon>Longimicrobiales</taxon>
        <taxon>Longimicrobiaceae</taxon>
        <taxon>Longimicrobium</taxon>
    </lineage>
</organism>
<evidence type="ECO:0000256" key="3">
    <source>
        <dbReference type="ARBA" id="ARBA00022475"/>
    </source>
</evidence>
<evidence type="ECO:0000256" key="1">
    <source>
        <dbReference type="ARBA" id="ARBA00004651"/>
    </source>
</evidence>
<evidence type="ECO:0000259" key="10">
    <source>
        <dbReference type="PROSITE" id="PS50893"/>
    </source>
</evidence>
<dbReference type="InterPro" id="IPR036640">
    <property type="entry name" value="ABC1_TM_sf"/>
</dbReference>
<feature type="transmembrane region" description="Helical" evidence="9">
    <location>
        <begin position="256"/>
        <end position="276"/>
    </location>
</feature>
<keyword evidence="5" id="KW-0547">Nucleotide-binding</keyword>
<dbReference type="FunFam" id="3.40.50.300:FF:000221">
    <property type="entry name" value="Multidrug ABC transporter ATP-binding protein"/>
    <property type="match status" value="1"/>
</dbReference>
<sequence length="603" mass="66902">MAKFGTDPAPPLRDAVNQYRRLLVLLRPYWGRLGRSMMLALVIGLIGMAPPYLSKLLIDEVYPSRDVTLMHVLVGGLLAIAVSVACMESIRNYFQFQVSSRLSDAASLLFFNHVQHLRARFFEEHQVGEVMSRFVDVRQALGTVSKAFGTVFIQTVYLVLVPPFLFLLEWRLALVALAFAPLTVGITLLSTRVLRVYFKRMAEGYAEFRAYQVEVYSHIRTLKTFSVEHQVFDRARRQIDVALGHNLQGGIVGQGFTLASAVLAAVSTAVFTWYGWTLILEQKMTLGTFIAFVAYLAFFTQPLKEITSMFSELQQSAVGLARMFEYLDEEVEQDPALAYHPPAPVEHRLRGRVELRNVAFGYQAEEPVLHNIDLVLEPGELTAVVGQSGAGKSSLLRLICRLEEPLEGHVLFDGMSGSSIPLPDVRRQIAVVWQDTSLLRGSIWDNLTMGVLNPSRVMVDDIVGLCRLDELIAKLPKGYETHVAEWGASLSGGQRQRISLARALIRDTPILLLDEATSNIDQQTEGAILEDLFSYRAGRTTLYVTHRVATVSTADKICVMRSGRVVGVGTHESLLATCDPYVDMVNAGGRDSGRVPAARPATT</sequence>
<dbReference type="GO" id="GO:0015421">
    <property type="term" value="F:ABC-type oligopeptide transporter activity"/>
    <property type="evidence" value="ECO:0007669"/>
    <property type="project" value="TreeGrafter"/>
</dbReference>
<feature type="transmembrane region" description="Helical" evidence="9">
    <location>
        <begin position="172"/>
        <end position="191"/>
    </location>
</feature>
<feature type="transmembrane region" description="Helical" evidence="9">
    <location>
        <begin position="69"/>
        <end position="87"/>
    </location>
</feature>
<evidence type="ECO:0000256" key="7">
    <source>
        <dbReference type="ARBA" id="ARBA00022989"/>
    </source>
</evidence>
<comment type="subcellular location">
    <subcellularLocation>
        <location evidence="1">Cell membrane</location>
        <topology evidence="1">Multi-pass membrane protein</topology>
    </subcellularLocation>
</comment>
<dbReference type="PROSITE" id="PS00211">
    <property type="entry name" value="ABC_TRANSPORTER_1"/>
    <property type="match status" value="1"/>
</dbReference>
<accession>A0A841GXH9</accession>
<dbReference type="InterPro" id="IPR039421">
    <property type="entry name" value="Type_1_exporter"/>
</dbReference>
<keyword evidence="4 9" id="KW-0812">Transmembrane</keyword>
<gene>
    <name evidence="12" type="ORF">HNQ61_002073</name>
</gene>
<dbReference type="GO" id="GO:0005524">
    <property type="term" value="F:ATP binding"/>
    <property type="evidence" value="ECO:0007669"/>
    <property type="project" value="UniProtKB-KW"/>
</dbReference>
<keyword evidence="8 9" id="KW-0472">Membrane</keyword>
<dbReference type="PANTHER" id="PTHR43394:SF1">
    <property type="entry name" value="ATP-BINDING CASSETTE SUB-FAMILY B MEMBER 10, MITOCHONDRIAL"/>
    <property type="match status" value="1"/>
</dbReference>
<keyword evidence="6" id="KW-0067">ATP-binding</keyword>
<feature type="transmembrane region" description="Helical" evidence="9">
    <location>
        <begin position="147"/>
        <end position="166"/>
    </location>
</feature>
<evidence type="ECO:0000256" key="9">
    <source>
        <dbReference type="SAM" id="Phobius"/>
    </source>
</evidence>
<dbReference type="SUPFAM" id="SSF52540">
    <property type="entry name" value="P-loop containing nucleoside triphosphate hydrolases"/>
    <property type="match status" value="1"/>
</dbReference>
<dbReference type="Gene3D" id="3.40.50.300">
    <property type="entry name" value="P-loop containing nucleotide triphosphate hydrolases"/>
    <property type="match status" value="1"/>
</dbReference>
<dbReference type="PROSITE" id="PS50893">
    <property type="entry name" value="ABC_TRANSPORTER_2"/>
    <property type="match status" value="1"/>
</dbReference>
<dbReference type="InterPro" id="IPR011527">
    <property type="entry name" value="ABC1_TM_dom"/>
</dbReference>
<evidence type="ECO:0000313" key="12">
    <source>
        <dbReference type="EMBL" id="MBB6070454.1"/>
    </source>
</evidence>
<evidence type="ECO:0000256" key="6">
    <source>
        <dbReference type="ARBA" id="ARBA00022840"/>
    </source>
</evidence>
<evidence type="ECO:0000256" key="5">
    <source>
        <dbReference type="ARBA" id="ARBA00022741"/>
    </source>
</evidence>
<dbReference type="Gene3D" id="1.20.1560.10">
    <property type="entry name" value="ABC transporter type 1, transmembrane domain"/>
    <property type="match status" value="1"/>
</dbReference>
<dbReference type="InterPro" id="IPR003439">
    <property type="entry name" value="ABC_transporter-like_ATP-bd"/>
</dbReference>
<dbReference type="InterPro" id="IPR027417">
    <property type="entry name" value="P-loop_NTPase"/>
</dbReference>
<evidence type="ECO:0000313" key="13">
    <source>
        <dbReference type="Proteomes" id="UP000582837"/>
    </source>
</evidence>
<protein>
    <submittedName>
        <fullName evidence="12">ABC-type bacteriocin/lantibiotic exporter with double-glycine peptidase domain</fullName>
    </submittedName>
</protein>
<evidence type="ECO:0000256" key="8">
    <source>
        <dbReference type="ARBA" id="ARBA00023136"/>
    </source>
</evidence>
<dbReference type="SMART" id="SM00382">
    <property type="entry name" value="AAA"/>
    <property type="match status" value="1"/>
</dbReference>
<keyword evidence="3" id="KW-1003">Cell membrane</keyword>
<feature type="transmembrane region" description="Helical" evidence="9">
    <location>
        <begin position="29"/>
        <end position="49"/>
    </location>
</feature>